<evidence type="ECO:0000256" key="4">
    <source>
        <dbReference type="ARBA" id="ARBA00023040"/>
    </source>
</evidence>
<evidence type="ECO:0000259" key="9">
    <source>
        <dbReference type="PROSITE" id="PS50262"/>
    </source>
</evidence>
<dbReference type="Pfam" id="PF00001">
    <property type="entry name" value="7tm_1"/>
    <property type="match status" value="1"/>
</dbReference>
<evidence type="ECO:0000256" key="3">
    <source>
        <dbReference type="ARBA" id="ARBA00022989"/>
    </source>
</evidence>
<dbReference type="InterPro" id="IPR017452">
    <property type="entry name" value="GPCR_Rhodpsn_7TM"/>
</dbReference>
<comment type="subcellular location">
    <subcellularLocation>
        <location evidence="1">Membrane</location>
        <topology evidence="1">Multi-pass membrane protein</topology>
    </subcellularLocation>
</comment>
<keyword evidence="4" id="KW-0297">G-protein coupled receptor</keyword>
<evidence type="ECO:0000256" key="7">
    <source>
        <dbReference type="ARBA" id="ARBA00023224"/>
    </source>
</evidence>
<keyword evidence="3 8" id="KW-1133">Transmembrane helix</keyword>
<keyword evidence="7" id="KW-0807">Transducer</keyword>
<feature type="transmembrane region" description="Helical" evidence="8">
    <location>
        <begin position="238"/>
        <end position="268"/>
    </location>
</feature>
<evidence type="ECO:0000256" key="1">
    <source>
        <dbReference type="ARBA" id="ARBA00004141"/>
    </source>
</evidence>
<dbReference type="GO" id="GO:0005886">
    <property type="term" value="C:plasma membrane"/>
    <property type="evidence" value="ECO:0007669"/>
    <property type="project" value="TreeGrafter"/>
</dbReference>
<dbReference type="AlphaFoldDB" id="A0A1S3HP78"/>
<keyword evidence="6 11" id="KW-0675">Receptor</keyword>
<feature type="transmembrane region" description="Helical" evidence="8">
    <location>
        <begin position="304"/>
        <end position="326"/>
    </location>
</feature>
<feature type="transmembrane region" description="Helical" evidence="8">
    <location>
        <begin position="106"/>
        <end position="128"/>
    </location>
</feature>
<dbReference type="RefSeq" id="XP_013387346.1">
    <property type="nucleotide sequence ID" value="XM_013531892.1"/>
</dbReference>
<evidence type="ECO:0000256" key="6">
    <source>
        <dbReference type="ARBA" id="ARBA00023170"/>
    </source>
</evidence>
<keyword evidence="10" id="KW-1185">Reference proteome</keyword>
<sequence>MVSPGYIAGLISSKYIINLGKKTMALGSSENVTFLNETRVWLEPVTESVLMLSGQEDNSSYHRKEEYIEYFVGKAIFEFVPPFLLVLGTLGNMLCFWVLRSRYMRGITVAFFLSVLAWSDTAVLWLGLSRHMVRTYTGYDIRMAHASVCKLQRFLLYTALDYSPWVLVAVTIERFISICYPYKAHSLCSKRRAKIAVAIIAVAVVLKNAHVFGTVDFVTEPGTNKTVCGYPSGDIKYFWTLVLPWVVLCIYAIGPFTTMLVLNGLLICELWRSKRYHQTMAPTKNKTDTSPQAKHIDTSVSMTIMLLVVTFMFVLLASPSFINLIIEPYWKRTDGHEKAVHHLVQSLVLMLTYTNHSINFILYALSGKRFRVVLRRMLCAQWKSRDKDYRLTRWGSDDDMYPVSDYAATKISNLNLAPRINNGNGANTIKPKLPVASHV</sequence>
<dbReference type="Proteomes" id="UP000085678">
    <property type="component" value="Unplaced"/>
</dbReference>
<keyword evidence="2 8" id="KW-0812">Transmembrane</keyword>
<evidence type="ECO:0000256" key="5">
    <source>
        <dbReference type="ARBA" id="ARBA00023136"/>
    </source>
</evidence>
<name>A0A1S3HP78_LINAN</name>
<keyword evidence="5 8" id="KW-0472">Membrane</keyword>
<protein>
    <submittedName>
        <fullName evidence="11">Growth hormone secretagogue receptor type 1</fullName>
    </submittedName>
</protein>
<dbReference type="Gene3D" id="1.20.1070.10">
    <property type="entry name" value="Rhodopsin 7-helix transmembrane proteins"/>
    <property type="match status" value="1"/>
</dbReference>
<dbReference type="SUPFAM" id="SSF81321">
    <property type="entry name" value="Family A G protein-coupled receptor-like"/>
    <property type="match status" value="1"/>
</dbReference>
<feature type="transmembrane region" description="Helical" evidence="8">
    <location>
        <begin position="346"/>
        <end position="366"/>
    </location>
</feature>
<organism evidence="10 11">
    <name type="scientific">Lingula anatina</name>
    <name type="common">Brachiopod</name>
    <name type="synonym">Lingula unguis</name>
    <dbReference type="NCBI Taxonomy" id="7574"/>
    <lineage>
        <taxon>Eukaryota</taxon>
        <taxon>Metazoa</taxon>
        <taxon>Spiralia</taxon>
        <taxon>Lophotrochozoa</taxon>
        <taxon>Brachiopoda</taxon>
        <taxon>Linguliformea</taxon>
        <taxon>Lingulata</taxon>
        <taxon>Lingulida</taxon>
        <taxon>Linguloidea</taxon>
        <taxon>Lingulidae</taxon>
        <taxon>Lingula</taxon>
    </lineage>
</organism>
<feature type="transmembrane region" description="Helical" evidence="8">
    <location>
        <begin position="79"/>
        <end position="99"/>
    </location>
</feature>
<dbReference type="STRING" id="7574.A0A1S3HP78"/>
<accession>A0A1S3HP78</accession>
<reference evidence="11" key="1">
    <citation type="submission" date="2025-08" db="UniProtKB">
        <authorList>
            <consortium name="RefSeq"/>
        </authorList>
    </citation>
    <scope>IDENTIFICATION</scope>
    <source>
        <tissue evidence="11">Gonads</tissue>
    </source>
</reference>
<dbReference type="OrthoDB" id="9990906at2759"/>
<dbReference type="PRINTS" id="PR00237">
    <property type="entry name" value="GPCRRHODOPSN"/>
</dbReference>
<evidence type="ECO:0000256" key="2">
    <source>
        <dbReference type="ARBA" id="ARBA00022692"/>
    </source>
</evidence>
<dbReference type="PROSITE" id="PS50262">
    <property type="entry name" value="G_PROTEIN_RECEP_F1_2"/>
    <property type="match status" value="1"/>
</dbReference>
<dbReference type="CDD" id="cd14978">
    <property type="entry name" value="7tmA_FMRFamide_R-like"/>
    <property type="match status" value="1"/>
</dbReference>
<dbReference type="InParanoid" id="A0A1S3HP78"/>
<evidence type="ECO:0000313" key="10">
    <source>
        <dbReference type="Proteomes" id="UP000085678"/>
    </source>
</evidence>
<proteinExistence type="predicted"/>
<evidence type="ECO:0000256" key="8">
    <source>
        <dbReference type="SAM" id="Phobius"/>
    </source>
</evidence>
<dbReference type="GeneID" id="106156577"/>
<gene>
    <name evidence="11" type="primary">LOC106156577</name>
</gene>
<feature type="domain" description="G-protein coupled receptors family 1 profile" evidence="9">
    <location>
        <begin position="91"/>
        <end position="363"/>
    </location>
</feature>
<dbReference type="PANTHER" id="PTHR24243:SF230">
    <property type="entry name" value="G-PROTEIN COUPLED RECEPTORS FAMILY 1 PROFILE DOMAIN-CONTAINING PROTEIN"/>
    <property type="match status" value="1"/>
</dbReference>
<dbReference type="InterPro" id="IPR000276">
    <property type="entry name" value="GPCR_Rhodpsn"/>
</dbReference>
<evidence type="ECO:0000313" key="11">
    <source>
        <dbReference type="RefSeq" id="XP_013387346.1"/>
    </source>
</evidence>
<dbReference type="KEGG" id="lak:106156577"/>
<feature type="transmembrane region" description="Helical" evidence="8">
    <location>
        <begin position="195"/>
        <end position="218"/>
    </location>
</feature>
<dbReference type="PANTHER" id="PTHR24243">
    <property type="entry name" value="G-PROTEIN COUPLED RECEPTOR"/>
    <property type="match status" value="1"/>
</dbReference>
<dbReference type="GO" id="GO:0004930">
    <property type="term" value="F:G protein-coupled receptor activity"/>
    <property type="evidence" value="ECO:0007669"/>
    <property type="project" value="UniProtKB-KW"/>
</dbReference>
<feature type="transmembrane region" description="Helical" evidence="8">
    <location>
        <begin position="162"/>
        <end position="183"/>
    </location>
</feature>